<gene>
    <name evidence="1" type="ORF">HID58_040652</name>
</gene>
<accession>A0ABQ8B8N0</accession>
<protein>
    <submittedName>
        <fullName evidence="1">Uncharacterized protein</fullName>
    </submittedName>
</protein>
<name>A0ABQ8B8N0_BRANA</name>
<organism evidence="1 2">
    <name type="scientific">Brassica napus</name>
    <name type="common">Rape</name>
    <dbReference type="NCBI Taxonomy" id="3708"/>
    <lineage>
        <taxon>Eukaryota</taxon>
        <taxon>Viridiplantae</taxon>
        <taxon>Streptophyta</taxon>
        <taxon>Embryophyta</taxon>
        <taxon>Tracheophyta</taxon>
        <taxon>Spermatophyta</taxon>
        <taxon>Magnoliopsida</taxon>
        <taxon>eudicotyledons</taxon>
        <taxon>Gunneridae</taxon>
        <taxon>Pentapetalae</taxon>
        <taxon>rosids</taxon>
        <taxon>malvids</taxon>
        <taxon>Brassicales</taxon>
        <taxon>Brassicaceae</taxon>
        <taxon>Brassiceae</taxon>
        <taxon>Brassica</taxon>
    </lineage>
</organism>
<sequence length="110" mass="12559">ISTYSDHDLRRDDASLFLIKAMCCGKRRYTAIKDADDMGTGSKTNADFLLSLSPHMCGTTLRFFYLGNYYRRDPRERPGLAASPITVRMKVKVHESDRTAKAFHEYAAQF</sequence>
<keyword evidence="2" id="KW-1185">Reference proteome</keyword>
<evidence type="ECO:0000313" key="2">
    <source>
        <dbReference type="Proteomes" id="UP000824890"/>
    </source>
</evidence>
<comment type="caution">
    <text evidence="1">The sequence shown here is derived from an EMBL/GenBank/DDBJ whole genome shotgun (WGS) entry which is preliminary data.</text>
</comment>
<proteinExistence type="predicted"/>
<dbReference type="Proteomes" id="UP000824890">
    <property type="component" value="Unassembled WGS sequence"/>
</dbReference>
<evidence type="ECO:0000313" key="1">
    <source>
        <dbReference type="EMBL" id="KAH0901149.1"/>
    </source>
</evidence>
<feature type="non-terminal residue" evidence="1">
    <location>
        <position position="1"/>
    </location>
</feature>
<reference evidence="1 2" key="1">
    <citation type="submission" date="2021-05" db="EMBL/GenBank/DDBJ databases">
        <title>Genome Assembly of Synthetic Allotetraploid Brassica napus Reveals Homoeologous Exchanges between Subgenomes.</title>
        <authorList>
            <person name="Davis J.T."/>
        </authorList>
    </citation>
    <scope>NUCLEOTIDE SEQUENCE [LARGE SCALE GENOMIC DNA]</scope>
    <source>
        <strain evidence="2">cv. Da-Ae</strain>
        <tissue evidence="1">Seedling</tissue>
    </source>
</reference>
<dbReference type="EMBL" id="JAGKQM010000011">
    <property type="protein sequence ID" value="KAH0901149.1"/>
    <property type="molecule type" value="Genomic_DNA"/>
</dbReference>